<dbReference type="HAMAP" id="MF_02225">
    <property type="entry name" value="CoaBC"/>
    <property type="match status" value="1"/>
</dbReference>
<dbReference type="PANTHER" id="PTHR14359:SF6">
    <property type="entry name" value="PHOSPHOPANTOTHENOYLCYSTEINE DECARBOXYLASE"/>
    <property type="match status" value="1"/>
</dbReference>
<evidence type="ECO:0000259" key="5">
    <source>
        <dbReference type="Pfam" id="PF02441"/>
    </source>
</evidence>
<dbReference type="Gene3D" id="3.40.50.10300">
    <property type="entry name" value="CoaB-like"/>
    <property type="match status" value="1"/>
</dbReference>
<comment type="catalytic activity">
    <reaction evidence="3 4">
        <text>N-[(R)-4-phosphopantothenoyl]-L-cysteine + H(+) = (R)-4'-phosphopantetheine + CO2</text>
        <dbReference type="Rhea" id="RHEA:16793"/>
        <dbReference type="ChEBI" id="CHEBI:15378"/>
        <dbReference type="ChEBI" id="CHEBI:16526"/>
        <dbReference type="ChEBI" id="CHEBI:59458"/>
        <dbReference type="ChEBI" id="CHEBI:61723"/>
        <dbReference type="EC" id="4.1.1.36"/>
    </reaction>
</comment>
<evidence type="ECO:0000256" key="1">
    <source>
        <dbReference type="ARBA" id="ARBA00022793"/>
    </source>
</evidence>
<dbReference type="GO" id="GO:0004632">
    <property type="term" value="F:phosphopantothenate--cysteine ligase activity"/>
    <property type="evidence" value="ECO:0007669"/>
    <property type="project" value="UniProtKB-UniRule"/>
</dbReference>
<feature type="binding site" evidence="3">
    <location>
        <position position="295"/>
    </location>
    <ligand>
        <name>CTP</name>
        <dbReference type="ChEBI" id="CHEBI:37563"/>
    </ligand>
</feature>
<dbReference type="InterPro" id="IPR035929">
    <property type="entry name" value="CoaB-like_sf"/>
</dbReference>
<protein>
    <recommendedName>
        <fullName evidence="3">Coenzyme A biosynthesis bifunctional protein CoaBC</fullName>
    </recommendedName>
    <alternativeName>
        <fullName evidence="3">DNA/pantothenate metabolism flavoprotein</fullName>
    </alternativeName>
    <alternativeName>
        <fullName evidence="3">Phosphopantothenoylcysteine synthetase/decarboxylase</fullName>
        <shortName evidence="3">PPCS-PPCDC</shortName>
    </alternativeName>
    <domain>
        <recommendedName>
            <fullName evidence="3">Phosphopantothenoylcysteine decarboxylase</fullName>
            <shortName evidence="3">PPC decarboxylase</shortName>
            <shortName evidence="3">PPC-DC</shortName>
            <ecNumber evidence="3">4.1.1.36</ecNumber>
        </recommendedName>
        <alternativeName>
            <fullName evidence="3">CoaC</fullName>
        </alternativeName>
    </domain>
    <domain>
        <recommendedName>
            <fullName evidence="3">Phosphopantothenate--cysteine ligase</fullName>
            <ecNumber evidence="3">6.3.2.5</ecNumber>
        </recommendedName>
        <alternativeName>
            <fullName evidence="3">CoaB</fullName>
        </alternativeName>
        <alternativeName>
            <fullName evidence="3">Phosphopantothenoylcysteine synthetase</fullName>
            <shortName evidence="3">PPC synthetase</shortName>
            <shortName evidence="3">PPC-S</shortName>
        </alternativeName>
    </domain>
</protein>
<organism evidence="7 8">
    <name type="scientific">Paraglaciecola mesophila KMM 241</name>
    <dbReference type="NCBI Taxonomy" id="1128912"/>
    <lineage>
        <taxon>Bacteria</taxon>
        <taxon>Pseudomonadati</taxon>
        <taxon>Pseudomonadota</taxon>
        <taxon>Gammaproteobacteria</taxon>
        <taxon>Alteromonadales</taxon>
        <taxon>Alteromonadaceae</taxon>
        <taxon>Paraglaciecola</taxon>
    </lineage>
</organism>
<gene>
    <name evidence="3" type="primary">coaBC</name>
    <name evidence="7" type="ORF">GMES_3011</name>
</gene>
<feature type="region of interest" description="Phosphopantothenoylcysteine decarboxylase" evidence="3">
    <location>
        <begin position="1"/>
        <end position="192"/>
    </location>
</feature>
<dbReference type="Gene3D" id="3.40.50.1950">
    <property type="entry name" value="Flavin prenyltransferase-like"/>
    <property type="match status" value="1"/>
</dbReference>
<feature type="binding site" evidence="3">
    <location>
        <position position="353"/>
    </location>
    <ligand>
        <name>CTP</name>
        <dbReference type="ChEBI" id="CHEBI:37563"/>
    </ligand>
</feature>
<dbReference type="InterPro" id="IPR007085">
    <property type="entry name" value="DNA/pantothenate-metab_flavo_C"/>
</dbReference>
<keyword evidence="3" id="KW-0479">Metal-binding</keyword>
<comment type="cofactor">
    <cofactor evidence="3">
        <name>FMN</name>
        <dbReference type="ChEBI" id="CHEBI:58210"/>
    </cofactor>
    <text evidence="3">Binds 1 FMN per subunit.</text>
</comment>
<dbReference type="InterPro" id="IPR036551">
    <property type="entry name" value="Flavin_trans-like"/>
</dbReference>
<dbReference type="NCBIfam" id="TIGR00521">
    <property type="entry name" value="coaBC_dfp"/>
    <property type="match status" value="1"/>
</dbReference>
<comment type="function">
    <text evidence="3">Catalyzes two sequential steps in the biosynthesis of coenzyme A. In the first step cysteine is conjugated to 4'-phosphopantothenate to form 4-phosphopantothenoylcysteine. In the second step the latter compound is decarboxylated to form 4'-phosphopantotheine.</text>
</comment>
<feature type="domain" description="DNA/pantothenate metabolism flavoprotein C-terminal" evidence="6">
    <location>
        <begin position="188"/>
        <end position="410"/>
    </location>
</feature>
<dbReference type="PANTHER" id="PTHR14359">
    <property type="entry name" value="HOMO-OLIGOMERIC FLAVIN CONTAINING CYS DECARBOXYLASE FAMILY"/>
    <property type="match status" value="1"/>
</dbReference>
<dbReference type="GO" id="GO:0015941">
    <property type="term" value="P:pantothenate catabolic process"/>
    <property type="evidence" value="ECO:0007669"/>
    <property type="project" value="InterPro"/>
</dbReference>
<comment type="catalytic activity">
    <reaction evidence="3 4">
        <text>(R)-4'-phosphopantothenate + L-cysteine + CTP = N-[(R)-4-phosphopantothenoyl]-L-cysteine + CMP + diphosphate + H(+)</text>
        <dbReference type="Rhea" id="RHEA:19397"/>
        <dbReference type="ChEBI" id="CHEBI:10986"/>
        <dbReference type="ChEBI" id="CHEBI:15378"/>
        <dbReference type="ChEBI" id="CHEBI:33019"/>
        <dbReference type="ChEBI" id="CHEBI:35235"/>
        <dbReference type="ChEBI" id="CHEBI:37563"/>
        <dbReference type="ChEBI" id="CHEBI:59458"/>
        <dbReference type="ChEBI" id="CHEBI:60377"/>
        <dbReference type="EC" id="6.3.2.5"/>
    </reaction>
</comment>
<dbReference type="GO" id="GO:0071513">
    <property type="term" value="C:phosphopantothenoylcysteine decarboxylase complex"/>
    <property type="evidence" value="ECO:0007669"/>
    <property type="project" value="TreeGrafter"/>
</dbReference>
<evidence type="ECO:0000259" key="6">
    <source>
        <dbReference type="Pfam" id="PF04127"/>
    </source>
</evidence>
<feature type="domain" description="Flavoprotein" evidence="5">
    <location>
        <begin position="10"/>
        <end position="179"/>
    </location>
</feature>
<feature type="binding site" evidence="3">
    <location>
        <begin position="321"/>
        <end position="324"/>
    </location>
    <ligand>
        <name>CTP</name>
        <dbReference type="ChEBI" id="CHEBI:37563"/>
    </ligand>
</feature>
<dbReference type="UniPathway" id="UPA00241">
    <property type="reaction ID" value="UER00353"/>
</dbReference>
<dbReference type="EC" id="6.3.2.5" evidence="3"/>
<dbReference type="GO" id="GO:0015937">
    <property type="term" value="P:coenzyme A biosynthetic process"/>
    <property type="evidence" value="ECO:0007669"/>
    <property type="project" value="UniProtKB-UniRule"/>
</dbReference>
<evidence type="ECO:0000256" key="4">
    <source>
        <dbReference type="RuleBase" id="RU364078"/>
    </source>
</evidence>
<dbReference type="InterPro" id="IPR003382">
    <property type="entry name" value="Flavoprotein"/>
</dbReference>
<keyword evidence="1 3" id="KW-0210">Decarboxylase</keyword>
<feature type="binding site" evidence="3">
    <location>
        <position position="339"/>
    </location>
    <ligand>
        <name>CTP</name>
        <dbReference type="ChEBI" id="CHEBI:37563"/>
    </ligand>
</feature>
<feature type="binding site" evidence="3">
    <location>
        <position position="357"/>
    </location>
    <ligand>
        <name>CTP</name>
        <dbReference type="ChEBI" id="CHEBI:37563"/>
    </ligand>
</feature>
<proteinExistence type="inferred from homology"/>
<keyword evidence="3 4" id="KW-0436">Ligase</keyword>
<feature type="binding site" evidence="3">
    <location>
        <begin position="289"/>
        <end position="291"/>
    </location>
    <ligand>
        <name>CTP</name>
        <dbReference type="ChEBI" id="CHEBI:37563"/>
    </ligand>
</feature>
<comment type="caution">
    <text evidence="7">The sequence shown here is derived from an EMBL/GenBank/DDBJ whole genome shotgun (WGS) entry which is preliminary data.</text>
</comment>
<sequence>MIPMQLAQQKILLGITGGIAAYKAPDLVRKLTALGAQVRCVLSASAAEFVSPLALQAVSGNPVGDDLLDRNAEAAMGHIELAKWADKVLIAPTTANFMAKLAHGLADDLLSTLCLATSAPIYIAPAMNQQMWHAKATQANLGVLQQRGVTILGPAPGEQACGDVGLGRMLEPVDIASMLAQSPIEPLLANRHIVITAGPTREEIDPVRFISNHSSGKMGYALAKAAVALGARVTLVSGPVNLPRPAGVDVIDVVSAEQMHKAVMTAVINPKVSGTQSDSMQLNCDIFIGCAAVADYKPQQKIEQKIKKSDTELTLTFTRNPDILSDVAHLAQPPFTVGFAAETQDVAHYAQDKLKRKKLDMIAANDVSQAGLGFNSEQNALNVYWNNGGKNLGVADKSQLAISLMTLVAQRHALKTI</sequence>
<keyword evidence="3" id="KW-0460">Magnesium</keyword>
<reference evidence="7 8" key="1">
    <citation type="journal article" date="2017" name="Antonie Van Leeuwenhoek">
        <title>Rhizobium rhizosphaerae sp. nov., a novel species isolated from rice rhizosphere.</title>
        <authorList>
            <person name="Zhao J.J."/>
            <person name="Zhang J."/>
            <person name="Zhang R.J."/>
            <person name="Zhang C.W."/>
            <person name="Yin H.Q."/>
            <person name="Zhang X.X."/>
        </authorList>
    </citation>
    <scope>NUCLEOTIDE SEQUENCE [LARGE SCALE GENOMIC DNA]</scope>
    <source>
        <strain evidence="7 8">KMM 241</strain>
    </source>
</reference>
<dbReference type="GO" id="GO:0046872">
    <property type="term" value="F:metal ion binding"/>
    <property type="evidence" value="ECO:0007669"/>
    <property type="project" value="UniProtKB-KW"/>
</dbReference>
<dbReference type="eggNOG" id="COG0452">
    <property type="taxonomic scope" value="Bacteria"/>
</dbReference>
<feature type="binding site" evidence="3">
    <location>
        <position position="305"/>
    </location>
    <ligand>
        <name>CTP</name>
        <dbReference type="ChEBI" id="CHEBI:37563"/>
    </ligand>
</feature>
<keyword evidence="2 3" id="KW-0456">Lyase</keyword>
<comment type="similarity">
    <text evidence="3 4">In the C-terminal section; belongs to the PPC synthetase family.</text>
</comment>
<comment type="cofactor">
    <cofactor evidence="3">
        <name>Mg(2+)</name>
        <dbReference type="ChEBI" id="CHEBI:18420"/>
    </cofactor>
</comment>
<dbReference type="Pfam" id="PF04127">
    <property type="entry name" value="DFP"/>
    <property type="match status" value="1"/>
</dbReference>
<dbReference type="InterPro" id="IPR005252">
    <property type="entry name" value="CoaBC"/>
</dbReference>
<evidence type="ECO:0000256" key="2">
    <source>
        <dbReference type="ARBA" id="ARBA00023239"/>
    </source>
</evidence>
<dbReference type="Proteomes" id="UP000006263">
    <property type="component" value="Unassembled WGS sequence"/>
</dbReference>
<dbReference type="EC" id="4.1.1.36" evidence="3"/>
<evidence type="ECO:0000313" key="8">
    <source>
        <dbReference type="Proteomes" id="UP000006263"/>
    </source>
</evidence>
<dbReference type="SUPFAM" id="SSF52507">
    <property type="entry name" value="Homo-oligomeric flavin-containing Cys decarboxylases, HFCD"/>
    <property type="match status" value="1"/>
</dbReference>
<keyword evidence="3 4" id="KW-0288">FMN</keyword>
<dbReference type="GO" id="GO:0010181">
    <property type="term" value="F:FMN binding"/>
    <property type="evidence" value="ECO:0007669"/>
    <property type="project" value="UniProtKB-UniRule"/>
</dbReference>
<accession>K6YMV9</accession>
<evidence type="ECO:0000256" key="3">
    <source>
        <dbReference type="HAMAP-Rule" id="MF_02225"/>
    </source>
</evidence>
<comment type="function">
    <text evidence="4">Catalyzes two steps in the biosynthesis of coenzyme A. In the first step cysteine is conjugated to 4'-phosphopantothenate to form 4-phosphopantothenoylcysteine, in the latter compound is decarboxylated to form 4'-phosphopantotheine.</text>
</comment>
<dbReference type="EMBL" id="BAEP01000060">
    <property type="protein sequence ID" value="GAC25301.1"/>
    <property type="molecule type" value="Genomic_DNA"/>
</dbReference>
<dbReference type="AlphaFoldDB" id="K6YMV9"/>
<comment type="similarity">
    <text evidence="3 4">In the N-terminal section; belongs to the HFCD (homo-oligomeric flavin containing Cys decarboxylase) superfamily.</text>
</comment>
<dbReference type="GO" id="GO:0004633">
    <property type="term" value="F:phosphopantothenoylcysteine decarboxylase activity"/>
    <property type="evidence" value="ECO:0007669"/>
    <property type="project" value="UniProtKB-UniRule"/>
</dbReference>
<feature type="region of interest" description="Phosphopantothenate--cysteine ligase" evidence="3">
    <location>
        <begin position="193"/>
        <end position="417"/>
    </location>
</feature>
<name>K6YMV9_9ALTE</name>
<keyword evidence="3" id="KW-0511">Multifunctional enzyme</keyword>
<feature type="active site" description="Proton donor" evidence="3">
    <location>
        <position position="161"/>
    </location>
</feature>
<comment type="pathway">
    <text evidence="3 4">Cofactor biosynthesis; coenzyme A biosynthesis; CoA from (R)-pantothenate: step 3/5.</text>
</comment>
<comment type="pathway">
    <text evidence="3 4">Cofactor biosynthesis; coenzyme A biosynthesis; CoA from (R)-pantothenate: step 2/5.</text>
</comment>
<keyword evidence="3 4" id="KW-0285">Flavoprotein</keyword>
<dbReference type="SUPFAM" id="SSF102645">
    <property type="entry name" value="CoaB-like"/>
    <property type="match status" value="1"/>
</dbReference>
<evidence type="ECO:0000313" key="7">
    <source>
        <dbReference type="EMBL" id="GAC25301.1"/>
    </source>
</evidence>
<dbReference type="Pfam" id="PF02441">
    <property type="entry name" value="Flavoprotein"/>
    <property type="match status" value="1"/>
</dbReference>